<evidence type="ECO:0000256" key="3">
    <source>
        <dbReference type="ARBA" id="ARBA00010803"/>
    </source>
</evidence>
<dbReference type="GO" id="GO:0042393">
    <property type="term" value="F:histone binding"/>
    <property type="evidence" value="ECO:0007669"/>
    <property type="project" value="InterPro"/>
</dbReference>
<evidence type="ECO:0000256" key="1">
    <source>
        <dbReference type="ARBA" id="ARBA00004123"/>
    </source>
</evidence>
<dbReference type="PANTHER" id="PTHR13386">
    <property type="entry name" value="HISTONE PARYLATION FACTOR 1"/>
    <property type="match status" value="1"/>
</dbReference>
<keyword evidence="5" id="KW-0539">Nucleus</keyword>
<organism evidence="6">
    <name type="scientific">Hirondellea gigas</name>
    <dbReference type="NCBI Taxonomy" id="1518452"/>
    <lineage>
        <taxon>Eukaryota</taxon>
        <taxon>Metazoa</taxon>
        <taxon>Ecdysozoa</taxon>
        <taxon>Arthropoda</taxon>
        <taxon>Crustacea</taxon>
        <taxon>Multicrustacea</taxon>
        <taxon>Malacostraca</taxon>
        <taxon>Eumalacostraca</taxon>
        <taxon>Peracarida</taxon>
        <taxon>Amphipoda</taxon>
        <taxon>Amphilochidea</taxon>
        <taxon>Lysianassida</taxon>
        <taxon>Lysianassidira</taxon>
        <taxon>Lysianassoidea</taxon>
        <taxon>Lysianassidae</taxon>
        <taxon>Hirondellea</taxon>
    </lineage>
</organism>
<sequence>MPKDFYKFWEFCKNIKTSDPSSALSCCGIKLVGAYDVVAGKTLIPRTQSRYLCHWRYYYDPPELQTVLSCSKPGGHHIGYFRDSPTEDPVFLASMSQDKPGTITPVAGNIFDAVWLYCEEAVKTADPFKKTALVKLIKQLESGAEKHGFKFSTKAEVVRQRKRNVVCRSFHGAGIVVPVDKKTEVGYREIPETDASLRRMMQKVVDAKTEEARGAVFDDVEELMTNAQWATDEGDFGMGLELGMDLFINGSHLFHKSAQHLMTVAYCLLNRGQFSIILKAHLKNRRKGDKLSAFN</sequence>
<dbReference type="Pfam" id="PF10228">
    <property type="entry name" value="HPF1"/>
    <property type="match status" value="1"/>
</dbReference>
<reference evidence="6" key="1">
    <citation type="submission" date="2017-11" db="EMBL/GenBank/DDBJ databases">
        <title>The sensing device of the deep-sea amphipod.</title>
        <authorList>
            <person name="Kobayashi H."/>
            <person name="Nagahama T."/>
            <person name="Arai W."/>
            <person name="Sasagawa Y."/>
            <person name="Umeda M."/>
            <person name="Hayashi T."/>
            <person name="Nikaido I."/>
            <person name="Watanabe H."/>
            <person name="Oguri K."/>
            <person name="Kitazato H."/>
            <person name="Fujioka K."/>
            <person name="Kido Y."/>
            <person name="Takami H."/>
        </authorList>
    </citation>
    <scope>NUCLEOTIDE SEQUENCE</scope>
    <source>
        <tissue evidence="6">Whole body</tissue>
    </source>
</reference>
<dbReference type="InterPro" id="IPR019361">
    <property type="entry name" value="HPF1"/>
</dbReference>
<dbReference type="GO" id="GO:0005694">
    <property type="term" value="C:chromosome"/>
    <property type="evidence" value="ECO:0007669"/>
    <property type="project" value="UniProtKB-SubCell"/>
</dbReference>
<keyword evidence="4" id="KW-0158">Chromosome</keyword>
<comment type="subcellular location">
    <subcellularLocation>
        <location evidence="2">Chromosome</location>
    </subcellularLocation>
    <subcellularLocation>
        <location evidence="1">Nucleus</location>
    </subcellularLocation>
</comment>
<dbReference type="GO" id="GO:0006974">
    <property type="term" value="P:DNA damage response"/>
    <property type="evidence" value="ECO:0007669"/>
    <property type="project" value="InterPro"/>
</dbReference>
<protein>
    <submittedName>
        <fullName evidence="6">UPF0609 protein C4orf27 homolog</fullName>
    </submittedName>
</protein>
<name>A0A6A7FU08_9CRUS</name>
<dbReference type="AlphaFoldDB" id="A0A6A7FU08"/>
<dbReference type="GO" id="GO:0005634">
    <property type="term" value="C:nucleus"/>
    <property type="evidence" value="ECO:0007669"/>
    <property type="project" value="UniProtKB-SubCell"/>
</dbReference>
<dbReference type="EMBL" id="IACT01002295">
    <property type="protein sequence ID" value="LAC21582.1"/>
    <property type="molecule type" value="mRNA"/>
</dbReference>
<comment type="similarity">
    <text evidence="3">Belongs to the HPF1 family.</text>
</comment>
<evidence type="ECO:0000256" key="2">
    <source>
        <dbReference type="ARBA" id="ARBA00004286"/>
    </source>
</evidence>
<evidence type="ECO:0000256" key="5">
    <source>
        <dbReference type="ARBA" id="ARBA00023242"/>
    </source>
</evidence>
<dbReference type="PANTHER" id="PTHR13386:SF1">
    <property type="entry name" value="HISTONE PARYLATION FACTOR 1"/>
    <property type="match status" value="1"/>
</dbReference>
<accession>A0A6A7FU08</accession>
<proteinExistence type="evidence at transcript level"/>
<dbReference type="GO" id="GO:0072572">
    <property type="term" value="F:poly-ADP-D-ribose binding"/>
    <property type="evidence" value="ECO:0007669"/>
    <property type="project" value="TreeGrafter"/>
</dbReference>
<evidence type="ECO:0000313" key="6">
    <source>
        <dbReference type="EMBL" id="LAC21582.1"/>
    </source>
</evidence>
<evidence type="ECO:0000256" key="4">
    <source>
        <dbReference type="ARBA" id="ARBA00022454"/>
    </source>
</evidence>